<proteinExistence type="predicted"/>
<comment type="caution">
    <text evidence="1">The sequence shown here is derived from an EMBL/GenBank/DDBJ whole genome shotgun (WGS) entry which is preliminary data.</text>
</comment>
<protein>
    <submittedName>
        <fullName evidence="1">Uncharacterized protein</fullName>
    </submittedName>
</protein>
<sequence>MTYVAIIAKAVEGGSDDSADMRLEGEVGVKDHGKACTPVHVMYEHVGSMWMFGNPILYAGHAGAGLCGKELEEWVDHLYTFFVQWSPEMYIKDTKKSVRPRYVVGEKNNNNNNNNNNNRYLVVEKDKVDAISKLLSKHDTPAAKNWQHPLSYYSVPCPTTASPVLQHPLSYYSVLCFSIPCPTTASPLLQRPVLQRPLSYSALCFSVPCPTAPCASASPVLQCPLCYSIPCPTTASPVLLQCPLSYRVPCPTKATPVLQCHLSNYSINVQLQHPLSYSIPCSITVSPVLQCPLSNYSIPCPTASPVVLQCPLSYSCHMSNYSINVQLQHPLSYYSVPCYSVPCPTTAYSVLQHPLSYNSVLCYSLPCPTVYPVLQRPLSKYSIPFPTVSLSYSVPCQTTASPVL</sequence>
<dbReference type="Proteomes" id="UP001174136">
    <property type="component" value="Unassembled WGS sequence"/>
</dbReference>
<dbReference type="EMBL" id="JAOPHQ010002901">
    <property type="protein sequence ID" value="KAK0145018.1"/>
    <property type="molecule type" value="Genomic_DNA"/>
</dbReference>
<evidence type="ECO:0000313" key="2">
    <source>
        <dbReference type="Proteomes" id="UP001174136"/>
    </source>
</evidence>
<dbReference type="AlphaFoldDB" id="A0AA47MR17"/>
<gene>
    <name evidence="1" type="ORF">N1851_016093</name>
</gene>
<evidence type="ECO:0000313" key="1">
    <source>
        <dbReference type="EMBL" id="KAK0145018.1"/>
    </source>
</evidence>
<keyword evidence="2" id="KW-1185">Reference proteome</keyword>
<organism evidence="1 2">
    <name type="scientific">Merluccius polli</name>
    <name type="common">Benguela hake</name>
    <name type="synonym">Merluccius cadenati</name>
    <dbReference type="NCBI Taxonomy" id="89951"/>
    <lineage>
        <taxon>Eukaryota</taxon>
        <taxon>Metazoa</taxon>
        <taxon>Chordata</taxon>
        <taxon>Craniata</taxon>
        <taxon>Vertebrata</taxon>
        <taxon>Euteleostomi</taxon>
        <taxon>Actinopterygii</taxon>
        <taxon>Neopterygii</taxon>
        <taxon>Teleostei</taxon>
        <taxon>Neoteleostei</taxon>
        <taxon>Acanthomorphata</taxon>
        <taxon>Zeiogadaria</taxon>
        <taxon>Gadariae</taxon>
        <taxon>Gadiformes</taxon>
        <taxon>Gadoidei</taxon>
        <taxon>Merlucciidae</taxon>
        <taxon>Merluccius</taxon>
    </lineage>
</organism>
<accession>A0AA47MR17</accession>
<reference evidence="1" key="1">
    <citation type="journal article" date="2023" name="Front. Mar. Sci.">
        <title>A new Merluccius polli reference genome to investigate the effects of global change in West African waters.</title>
        <authorList>
            <person name="Mateo J.L."/>
            <person name="Blanco-Fernandez C."/>
            <person name="Garcia-Vazquez E."/>
            <person name="Machado-Schiaffino G."/>
        </authorList>
    </citation>
    <scope>NUCLEOTIDE SEQUENCE</scope>
    <source>
        <strain evidence="1">C29</strain>
        <tissue evidence="1">Fin</tissue>
    </source>
</reference>
<name>A0AA47MR17_MERPO</name>